<dbReference type="Gene3D" id="2.40.50.140">
    <property type="entry name" value="Nucleic acid-binding proteins"/>
    <property type="match status" value="1"/>
</dbReference>
<dbReference type="GO" id="GO:0000724">
    <property type="term" value="P:double-strand break repair via homologous recombination"/>
    <property type="evidence" value="ECO:0007669"/>
    <property type="project" value="TreeGrafter"/>
</dbReference>
<dbReference type="PANTHER" id="PTHR13356:SF0">
    <property type="entry name" value="SOSS COMPLEX SUBUNIT B HOMOLOG"/>
    <property type="match status" value="1"/>
</dbReference>
<evidence type="ECO:0000313" key="3">
    <source>
        <dbReference type="EMBL" id="CAG6607377.1"/>
    </source>
</evidence>
<keyword evidence="1" id="KW-0238">DNA-binding</keyword>
<protein>
    <submittedName>
        <fullName evidence="3">SOSS complex subunit B homolog</fullName>
    </submittedName>
</protein>
<dbReference type="PANTHER" id="PTHR13356">
    <property type="entry name" value="OB FOLD NUCLEIC ACID BINDING PROTEIN-RELATED"/>
    <property type="match status" value="1"/>
</dbReference>
<feature type="compositionally biased region" description="Low complexity" evidence="2">
    <location>
        <begin position="155"/>
        <end position="173"/>
    </location>
</feature>
<dbReference type="GO" id="GO:0070876">
    <property type="term" value="C:SOSS complex"/>
    <property type="evidence" value="ECO:0007669"/>
    <property type="project" value="TreeGrafter"/>
</dbReference>
<dbReference type="GO" id="GO:0003677">
    <property type="term" value="F:DNA binding"/>
    <property type="evidence" value="ECO:0007669"/>
    <property type="project" value="UniProtKB-KW"/>
</dbReference>
<sequence length="173" mass="19249">MDVYIKDLHVGIKNVNITCIVLDISPRITLKENREVRSLKVADSTACVNLSLWDEPGALLHTGDIVRLTKCYAQIWRNCLTLYNSKSGYIEKIGEFCMVFNESLDMSVPLPNPPMNPGPPANGNPNPGNLNNGGPNKGNNMRQNPIDRDAVNRYSNNPDSSNKNNPRNTRVRS</sequence>
<accession>A0A8D8LL69</accession>
<proteinExistence type="predicted"/>
<dbReference type="CDD" id="cd04491">
    <property type="entry name" value="SoSSB_OBF"/>
    <property type="match status" value="1"/>
</dbReference>
<feature type="region of interest" description="Disordered" evidence="2">
    <location>
        <begin position="110"/>
        <end position="173"/>
    </location>
</feature>
<dbReference type="SUPFAM" id="SSF50249">
    <property type="entry name" value="Nucleic acid-binding proteins"/>
    <property type="match status" value="1"/>
</dbReference>
<dbReference type="GO" id="GO:0005694">
    <property type="term" value="C:chromosome"/>
    <property type="evidence" value="ECO:0007669"/>
    <property type="project" value="UniProtKB-ARBA"/>
</dbReference>
<reference evidence="3" key="1">
    <citation type="submission" date="2021-05" db="EMBL/GenBank/DDBJ databases">
        <authorList>
            <person name="Alioto T."/>
            <person name="Alioto T."/>
            <person name="Gomez Garrido J."/>
        </authorList>
    </citation>
    <scope>NUCLEOTIDE SEQUENCE</scope>
</reference>
<name>A0A8D8LL69_9HEMI</name>
<dbReference type="InterPro" id="IPR051231">
    <property type="entry name" value="SOSS-B"/>
</dbReference>
<evidence type="ECO:0000256" key="1">
    <source>
        <dbReference type="ARBA" id="ARBA00023125"/>
    </source>
</evidence>
<dbReference type="AlphaFoldDB" id="A0A8D8LL69"/>
<dbReference type="GO" id="GO:0010212">
    <property type="term" value="P:response to ionizing radiation"/>
    <property type="evidence" value="ECO:0007669"/>
    <property type="project" value="TreeGrafter"/>
</dbReference>
<dbReference type="GO" id="GO:0044818">
    <property type="term" value="P:mitotic G2/M transition checkpoint"/>
    <property type="evidence" value="ECO:0007669"/>
    <property type="project" value="TreeGrafter"/>
</dbReference>
<organism evidence="3">
    <name type="scientific">Cacopsylla melanoneura</name>
    <dbReference type="NCBI Taxonomy" id="428564"/>
    <lineage>
        <taxon>Eukaryota</taxon>
        <taxon>Metazoa</taxon>
        <taxon>Ecdysozoa</taxon>
        <taxon>Arthropoda</taxon>
        <taxon>Hexapoda</taxon>
        <taxon>Insecta</taxon>
        <taxon>Pterygota</taxon>
        <taxon>Neoptera</taxon>
        <taxon>Paraneoptera</taxon>
        <taxon>Hemiptera</taxon>
        <taxon>Sternorrhyncha</taxon>
        <taxon>Psylloidea</taxon>
        <taxon>Psyllidae</taxon>
        <taxon>Psyllinae</taxon>
        <taxon>Cacopsylla</taxon>
    </lineage>
</organism>
<evidence type="ECO:0000256" key="2">
    <source>
        <dbReference type="SAM" id="MobiDB-lite"/>
    </source>
</evidence>
<dbReference type="EMBL" id="HBUF01007733">
    <property type="protein sequence ID" value="CAG6607377.1"/>
    <property type="molecule type" value="Transcribed_RNA"/>
</dbReference>
<dbReference type="InterPro" id="IPR012340">
    <property type="entry name" value="NA-bd_OB-fold"/>
</dbReference>
<dbReference type="FunFam" id="2.40.50.140:FF:000072">
    <property type="entry name" value="SOSS complex subunit B2"/>
    <property type="match status" value="1"/>
</dbReference>
<feature type="compositionally biased region" description="Pro residues" evidence="2">
    <location>
        <begin position="110"/>
        <end position="122"/>
    </location>
</feature>
<feature type="compositionally biased region" description="Low complexity" evidence="2">
    <location>
        <begin position="123"/>
        <end position="140"/>
    </location>
</feature>